<keyword evidence="1" id="KW-0255">Endonuclease</keyword>
<keyword evidence="2" id="KW-1185">Reference proteome</keyword>
<dbReference type="EMBL" id="JANBUJ010001440">
    <property type="protein sequence ID" value="KAJ2767365.1"/>
    <property type="molecule type" value="Genomic_DNA"/>
</dbReference>
<reference evidence="1" key="1">
    <citation type="submission" date="2022-07" db="EMBL/GenBank/DDBJ databases">
        <title>Phylogenomic reconstructions and comparative analyses of Kickxellomycotina fungi.</title>
        <authorList>
            <person name="Reynolds N.K."/>
            <person name="Stajich J.E."/>
            <person name="Barry K."/>
            <person name="Grigoriev I.V."/>
            <person name="Crous P."/>
            <person name="Smith M.E."/>
        </authorList>
    </citation>
    <scope>NUCLEOTIDE SEQUENCE</scope>
    <source>
        <strain evidence="1">CBS 109366</strain>
    </source>
</reference>
<proteinExistence type="predicted"/>
<keyword evidence="1" id="KW-0540">Nuclease</keyword>
<keyword evidence="1" id="KW-0456">Lyase</keyword>
<gene>
    <name evidence="1" type="primary">SEN2</name>
    <name evidence="1" type="ORF">IWQ57_003979</name>
</gene>
<accession>A0ACC1JU60</accession>
<name>A0ACC1JU60_9FUNG</name>
<dbReference type="EC" id="4.6.1.16" evidence="1"/>
<evidence type="ECO:0000313" key="2">
    <source>
        <dbReference type="Proteomes" id="UP001140234"/>
    </source>
</evidence>
<organism evidence="1 2">
    <name type="scientific">Coemansia nantahalensis</name>
    <dbReference type="NCBI Taxonomy" id="2789366"/>
    <lineage>
        <taxon>Eukaryota</taxon>
        <taxon>Fungi</taxon>
        <taxon>Fungi incertae sedis</taxon>
        <taxon>Zoopagomycota</taxon>
        <taxon>Kickxellomycotina</taxon>
        <taxon>Kickxellomycetes</taxon>
        <taxon>Kickxellales</taxon>
        <taxon>Kickxellaceae</taxon>
        <taxon>Coemansia</taxon>
    </lineage>
</organism>
<protein>
    <submittedName>
        <fullName evidence="1">tRNA splicing endonuclease subunit sen2</fullName>
        <ecNumber evidence="1">4.6.1.16</ecNumber>
    </submittedName>
</protein>
<keyword evidence="1" id="KW-0378">Hydrolase</keyword>
<comment type="caution">
    <text evidence="1">The sequence shown here is derived from an EMBL/GenBank/DDBJ whole genome shotgun (WGS) entry which is preliminary data.</text>
</comment>
<sequence length="341" mass="38468">MEPAGNQAQAAPRPKRAVAKNRGQTSPLPMRWRPALLPWIGRVLDGCWRLAARAIPGVLRRPLGRLARLAAGVLYAVAPGHLLWPVLEPSRVAATLHVVRDEAGGQALDCWVWVHGGSWRLLWQNGSLGKGVLSRSDPTWAPRFRRDLQQQQQQQQRTGELFLEDITERRRAARQDSAPAACRPVESLGVADDEAERMEPLYALLERCHPQRDFALKYAAYYYYRAKGWVVRDGLKFGADFLLYRQGGPARVHSQYSVVVRAGAPEQQPAEEEEELPPPRLDRSWQYMAALSRVCSQTRKSLIVCHVCPPPARPDRAPGPPDLSQYEIREFLVDRFNPNAK</sequence>
<evidence type="ECO:0000313" key="1">
    <source>
        <dbReference type="EMBL" id="KAJ2767365.1"/>
    </source>
</evidence>
<dbReference type="Proteomes" id="UP001140234">
    <property type="component" value="Unassembled WGS sequence"/>
</dbReference>